<evidence type="ECO:0000256" key="1">
    <source>
        <dbReference type="ARBA" id="ARBA00004141"/>
    </source>
</evidence>
<proteinExistence type="inferred from homology"/>
<dbReference type="PANTHER" id="PTHR11690">
    <property type="entry name" value="AMILORIDE-SENSITIVE SODIUM CHANNEL-RELATED"/>
    <property type="match status" value="1"/>
</dbReference>
<accession>A0ABP1PSJ7</accession>
<evidence type="ECO:0000256" key="8">
    <source>
        <dbReference type="ARBA" id="ARBA00023065"/>
    </source>
</evidence>
<evidence type="ECO:0000256" key="11">
    <source>
        <dbReference type="ARBA" id="ARBA00023303"/>
    </source>
</evidence>
<keyword evidence="7" id="KW-0915">Sodium</keyword>
<keyword evidence="8 12" id="KW-0406">Ion transport</keyword>
<evidence type="ECO:0000256" key="10">
    <source>
        <dbReference type="ARBA" id="ARBA00023201"/>
    </source>
</evidence>
<evidence type="ECO:0000256" key="13">
    <source>
        <dbReference type="SAM" id="Phobius"/>
    </source>
</evidence>
<protein>
    <recommendedName>
        <fullName evidence="16">Pickpocket protein 28</fullName>
    </recommendedName>
</protein>
<sequence>MYSIYNKTLASSFKEKELSSEKAYLESGSCNWEWYDPPENAIPVNFCLDTSLHGLKYLGQTRRHLCEREFLSKLSSHTNEDWKQASFALLDLQHICETAKPFTEKFTTDGIMNILAEGKSKAEADILRNLTNDSAEIHDSDPNRLLHEGSQKCNEMILFCLWLDQERNCSKIFQEIETDFGYCCTFNTIPITLLQRYLNFTTETPETVKEWRQENLDTDNLFPPPGAPYRKYPRRQFHPGRSAGLSILLDPDLDEYFCPNTDCCQYAIRLPSNEGSPKDPLCQPNQYNCTDQVRRNITQGGLGVSCTTCLPPCTEIVYQTDATSLTVRKESIDRLFKQYDKYSSDRKVSIVHVYFSVDSAYPRLRQELYTIIDLLSNTGGLLGLCMGFSFLSLLEILYYFTIRIFFRFYRRKAKPSEMLDPENESVISLKDPRLIKQAWLSRVFQNSQANNNVRRIGQNIGITPTGVISTGQGNPMPPYFNSPFELQCQYPTRISIRNEIEKKWQY</sequence>
<evidence type="ECO:0000313" key="15">
    <source>
        <dbReference type="Proteomes" id="UP001642540"/>
    </source>
</evidence>
<evidence type="ECO:0000256" key="3">
    <source>
        <dbReference type="ARBA" id="ARBA00022448"/>
    </source>
</evidence>
<comment type="caution">
    <text evidence="14">The sequence shown here is derived from an EMBL/GenBank/DDBJ whole genome shotgun (WGS) entry which is preliminary data.</text>
</comment>
<keyword evidence="3 12" id="KW-0813">Transport</keyword>
<evidence type="ECO:0000256" key="5">
    <source>
        <dbReference type="ARBA" id="ARBA00022692"/>
    </source>
</evidence>
<reference evidence="14 15" key="1">
    <citation type="submission" date="2024-08" db="EMBL/GenBank/DDBJ databases">
        <authorList>
            <person name="Cucini C."/>
            <person name="Frati F."/>
        </authorList>
    </citation>
    <scope>NUCLEOTIDE SEQUENCE [LARGE SCALE GENOMIC DNA]</scope>
</reference>
<evidence type="ECO:0000256" key="2">
    <source>
        <dbReference type="ARBA" id="ARBA00007193"/>
    </source>
</evidence>
<keyword evidence="10 12" id="KW-0739">Sodium transport</keyword>
<keyword evidence="5 12" id="KW-0812">Transmembrane</keyword>
<evidence type="ECO:0000256" key="4">
    <source>
        <dbReference type="ARBA" id="ARBA00022461"/>
    </source>
</evidence>
<feature type="transmembrane region" description="Helical" evidence="13">
    <location>
        <begin position="381"/>
        <end position="406"/>
    </location>
</feature>
<keyword evidence="11 12" id="KW-0407">Ion channel</keyword>
<dbReference type="Gene3D" id="1.10.287.770">
    <property type="entry name" value="YojJ-like"/>
    <property type="match status" value="1"/>
</dbReference>
<keyword evidence="15" id="KW-1185">Reference proteome</keyword>
<dbReference type="InterPro" id="IPR001873">
    <property type="entry name" value="ENaC"/>
</dbReference>
<evidence type="ECO:0000313" key="14">
    <source>
        <dbReference type="EMBL" id="CAL8072486.1"/>
    </source>
</evidence>
<comment type="subcellular location">
    <subcellularLocation>
        <location evidence="1">Membrane</location>
        <topology evidence="1">Multi-pass membrane protein</topology>
    </subcellularLocation>
</comment>
<gene>
    <name evidence="14" type="ORF">ODALV1_LOCUS2190</name>
</gene>
<dbReference type="EMBL" id="CAXLJM020000007">
    <property type="protein sequence ID" value="CAL8072486.1"/>
    <property type="molecule type" value="Genomic_DNA"/>
</dbReference>
<keyword evidence="9 13" id="KW-0472">Membrane</keyword>
<keyword evidence="4 12" id="KW-0894">Sodium channel</keyword>
<dbReference type="PANTHER" id="PTHR11690:SF288">
    <property type="entry name" value="AMILORIDE-SENSITIVE NA+ CHANNEL-RELATED"/>
    <property type="match status" value="1"/>
</dbReference>
<organism evidence="14 15">
    <name type="scientific">Orchesella dallaii</name>
    <dbReference type="NCBI Taxonomy" id="48710"/>
    <lineage>
        <taxon>Eukaryota</taxon>
        <taxon>Metazoa</taxon>
        <taxon>Ecdysozoa</taxon>
        <taxon>Arthropoda</taxon>
        <taxon>Hexapoda</taxon>
        <taxon>Collembola</taxon>
        <taxon>Entomobryomorpha</taxon>
        <taxon>Entomobryoidea</taxon>
        <taxon>Orchesellidae</taxon>
        <taxon>Orchesellinae</taxon>
        <taxon>Orchesella</taxon>
    </lineage>
</organism>
<dbReference type="Pfam" id="PF00858">
    <property type="entry name" value="ASC"/>
    <property type="match status" value="2"/>
</dbReference>
<evidence type="ECO:0000256" key="12">
    <source>
        <dbReference type="RuleBase" id="RU000679"/>
    </source>
</evidence>
<evidence type="ECO:0008006" key="16">
    <source>
        <dbReference type="Google" id="ProtNLM"/>
    </source>
</evidence>
<evidence type="ECO:0000256" key="9">
    <source>
        <dbReference type="ARBA" id="ARBA00023136"/>
    </source>
</evidence>
<comment type="similarity">
    <text evidence="2 12">Belongs to the amiloride-sensitive sodium channel (TC 1.A.6) family.</text>
</comment>
<dbReference type="Proteomes" id="UP001642540">
    <property type="component" value="Unassembled WGS sequence"/>
</dbReference>
<name>A0ABP1PSJ7_9HEXA</name>
<evidence type="ECO:0000256" key="6">
    <source>
        <dbReference type="ARBA" id="ARBA00022989"/>
    </source>
</evidence>
<keyword evidence="6 13" id="KW-1133">Transmembrane helix</keyword>
<evidence type="ECO:0000256" key="7">
    <source>
        <dbReference type="ARBA" id="ARBA00023053"/>
    </source>
</evidence>